<protein>
    <submittedName>
        <fullName evidence="2">Uncharacterized protein</fullName>
    </submittedName>
</protein>
<proteinExistence type="predicted"/>
<keyword evidence="3" id="KW-1185">Reference proteome</keyword>
<dbReference type="Proteomes" id="UP001183643">
    <property type="component" value="Unassembled WGS sequence"/>
</dbReference>
<dbReference type="AlphaFoldDB" id="A0AAE4C8I6"/>
<evidence type="ECO:0000256" key="1">
    <source>
        <dbReference type="SAM" id="MobiDB-lite"/>
    </source>
</evidence>
<sequence length="192" mass="20532">MGFFDDLPPPPVAPSPPERPRPAWAMPEDAIGVAVPLDIALAFGDGVAVGVTALTAFANGFEVTVSAVARVDDRRGRVLRDGFRRAYPPDEPPGPEFLRFGLRYADGGVATNLTFPGALDAEPAGPLLIHHSGTGTQRRQTVTYWAWPLPPPGPLTVVFSWPARGIDEFRTEIDAGAVRAAADRAVVVWRDA</sequence>
<name>A0AAE4C8I6_9ACTN</name>
<gene>
    <name evidence="2" type="ORF">J2S41_001440</name>
</gene>
<comment type="caution">
    <text evidence="2">The sequence shown here is derived from an EMBL/GenBank/DDBJ whole genome shotgun (WGS) entry which is preliminary data.</text>
</comment>
<feature type="compositionally biased region" description="Pro residues" evidence="1">
    <location>
        <begin position="7"/>
        <end position="17"/>
    </location>
</feature>
<reference evidence="2" key="1">
    <citation type="submission" date="2023-07" db="EMBL/GenBank/DDBJ databases">
        <title>Sequencing the genomes of 1000 actinobacteria strains.</title>
        <authorList>
            <person name="Klenk H.-P."/>
        </authorList>
    </citation>
    <scope>NUCLEOTIDE SEQUENCE</scope>
    <source>
        <strain evidence="2">DSM 44707</strain>
    </source>
</reference>
<feature type="region of interest" description="Disordered" evidence="1">
    <location>
        <begin position="1"/>
        <end position="20"/>
    </location>
</feature>
<evidence type="ECO:0000313" key="3">
    <source>
        <dbReference type="Proteomes" id="UP001183643"/>
    </source>
</evidence>
<dbReference type="RefSeq" id="WP_310364634.1">
    <property type="nucleotide sequence ID" value="NZ_JAVDYB010000001.1"/>
</dbReference>
<accession>A0AAE4C8I6</accession>
<organism evidence="2 3">
    <name type="scientific">Catenuloplanes atrovinosus</name>
    <dbReference type="NCBI Taxonomy" id="137266"/>
    <lineage>
        <taxon>Bacteria</taxon>
        <taxon>Bacillati</taxon>
        <taxon>Actinomycetota</taxon>
        <taxon>Actinomycetes</taxon>
        <taxon>Micromonosporales</taxon>
        <taxon>Micromonosporaceae</taxon>
        <taxon>Catenuloplanes</taxon>
    </lineage>
</organism>
<evidence type="ECO:0000313" key="2">
    <source>
        <dbReference type="EMBL" id="MDR7274662.1"/>
    </source>
</evidence>
<dbReference type="EMBL" id="JAVDYB010000001">
    <property type="protein sequence ID" value="MDR7274662.1"/>
    <property type="molecule type" value="Genomic_DNA"/>
</dbReference>